<dbReference type="SFLD" id="SFLDS00005">
    <property type="entry name" value="Isoprenoid_Synthase_Type_I"/>
    <property type="match status" value="1"/>
</dbReference>
<dbReference type="EMBL" id="BLZH01000011">
    <property type="protein sequence ID" value="GFP58911.1"/>
    <property type="molecule type" value="Genomic_DNA"/>
</dbReference>
<protein>
    <submittedName>
        <fullName evidence="3">Alpha-cuprenene synthase COP6</fullName>
    </submittedName>
</protein>
<sequence length="321" mass="36022">MMIVPEKSAAIIRDTLSNFVDRTTNGGKMDKNAFTPTPITELYEAIMTDLKSSSLRDQIDLLNYKDHLDMSCYAAVDFCPTHPLEYQVMVAHLTIFFFHADDLLDTKPDALRYLQLNICTGQPLGDPVLEWYVHEIMPRLWKTFHPTVASMIVTACYDFINGVGIEGLTVGQEVKPQAPKYPDWLRFKTGLSPMYGLLVVVCATDPQLPTGGIEKYVHVIPDVIIFTNIVNDVLSFYKEMLAEETGNYIDQRAQKEQCDILTALQKVANEGIAAGERVLAGLANAPEYRNNFSVFAKGIVHFHTAIPRYRLQSLYGMSEGS</sequence>
<evidence type="ECO:0000256" key="1">
    <source>
        <dbReference type="ARBA" id="ARBA00007946"/>
    </source>
</evidence>
<dbReference type="GO" id="GO:0016838">
    <property type="term" value="F:carbon-oxygen lyase activity, acting on phosphates"/>
    <property type="evidence" value="ECO:0007669"/>
    <property type="project" value="InterPro"/>
</dbReference>
<comment type="similarity">
    <text evidence="1">Belongs to the trichodiene synthase family.</text>
</comment>
<dbReference type="Proteomes" id="UP000517252">
    <property type="component" value="Unassembled WGS sequence"/>
</dbReference>
<evidence type="ECO:0000313" key="4">
    <source>
        <dbReference type="Proteomes" id="UP000517252"/>
    </source>
</evidence>
<dbReference type="InterPro" id="IPR024652">
    <property type="entry name" value="Trichodiene_synth"/>
</dbReference>
<dbReference type="InterPro" id="IPR008949">
    <property type="entry name" value="Isoprenoid_synthase_dom_sf"/>
</dbReference>
<dbReference type="OrthoDB" id="2998174at2759"/>
<organism evidence="3 4">
    <name type="scientific">Trichoderma asperellum</name>
    <name type="common">Filamentous fungus</name>
    <dbReference type="NCBI Taxonomy" id="101201"/>
    <lineage>
        <taxon>Eukaryota</taxon>
        <taxon>Fungi</taxon>
        <taxon>Dikarya</taxon>
        <taxon>Ascomycota</taxon>
        <taxon>Pezizomycotina</taxon>
        <taxon>Sordariomycetes</taxon>
        <taxon>Hypocreomycetidae</taxon>
        <taxon>Hypocreales</taxon>
        <taxon>Hypocreaceae</taxon>
        <taxon>Trichoderma</taxon>
    </lineage>
</organism>
<name>A0A6V8R1H1_TRIAP</name>
<comment type="caution">
    <text evidence="3">The sequence shown here is derived from an EMBL/GenBank/DDBJ whole genome shotgun (WGS) entry which is preliminary data.</text>
</comment>
<keyword evidence="2" id="KW-0456">Lyase</keyword>
<accession>A0A6V8R1H1</accession>
<dbReference type="Pfam" id="PF06330">
    <property type="entry name" value="TRI5"/>
    <property type="match status" value="1"/>
</dbReference>
<dbReference type="SUPFAM" id="SSF48576">
    <property type="entry name" value="Terpenoid synthases"/>
    <property type="match status" value="1"/>
</dbReference>
<dbReference type="SFLD" id="SFLDG01021">
    <property type="entry name" value="Trichodiene_Synthase_Like"/>
    <property type="match status" value="1"/>
</dbReference>
<dbReference type="Gene3D" id="1.10.600.10">
    <property type="entry name" value="Farnesyl Diphosphate Synthase"/>
    <property type="match status" value="1"/>
</dbReference>
<proteinExistence type="inferred from homology"/>
<reference evidence="3 4" key="1">
    <citation type="submission" date="2020-07" db="EMBL/GenBank/DDBJ databases">
        <title>Trichoderma asperellum IC-1 whole genome shotgun sequence.</title>
        <authorList>
            <person name="Kanamasa S."/>
            <person name="Takahashi H."/>
        </authorList>
    </citation>
    <scope>NUCLEOTIDE SEQUENCE [LARGE SCALE GENOMIC DNA]</scope>
    <source>
        <strain evidence="3 4">IC-1</strain>
    </source>
</reference>
<gene>
    <name evidence="3" type="ORF">TASIC1_0011027800</name>
</gene>
<evidence type="ECO:0000313" key="3">
    <source>
        <dbReference type="EMBL" id="GFP58911.1"/>
    </source>
</evidence>
<dbReference type="AlphaFoldDB" id="A0A6V8R1H1"/>
<evidence type="ECO:0000256" key="2">
    <source>
        <dbReference type="ARBA" id="ARBA00023239"/>
    </source>
</evidence>